<sequence>MRDVVMIRLIPTTRENWKDALNLQVQAHQNHFVPSVAVSLAKVHIRPDGDEYQYLPFCVYNAEGRLVGFVMITVDDTTTQSYWLNGLIIDKNEQGKGYGKETVNSAIRYIRENYSQSECVNLTVCVDNVAARKLYEKLGFCKTGVVYEDEIVYRFTF</sequence>
<protein>
    <submittedName>
        <fullName evidence="2">Diamine N-acetyltransferase</fullName>
    </submittedName>
</protein>
<proteinExistence type="predicted"/>
<feature type="domain" description="N-acetyltransferase" evidence="1">
    <location>
        <begin position="5"/>
        <end position="157"/>
    </location>
</feature>
<dbReference type="CDD" id="cd04301">
    <property type="entry name" value="NAT_SF"/>
    <property type="match status" value="1"/>
</dbReference>
<gene>
    <name evidence="2" type="ORF">PBLR_11396</name>
</gene>
<reference evidence="3" key="1">
    <citation type="submission" date="2018-08" db="EMBL/GenBank/DDBJ databases">
        <authorList>
            <person name="Chevrot R."/>
        </authorList>
    </citation>
    <scope>NUCLEOTIDE SEQUENCE [LARGE SCALE GENOMIC DNA]</scope>
</reference>
<organism evidence="2 3">
    <name type="scientific">Paenibacillus alvei</name>
    <name type="common">Bacillus alvei</name>
    <dbReference type="NCBI Taxonomy" id="44250"/>
    <lineage>
        <taxon>Bacteria</taxon>
        <taxon>Bacillati</taxon>
        <taxon>Bacillota</taxon>
        <taxon>Bacilli</taxon>
        <taxon>Bacillales</taxon>
        <taxon>Paenibacillaceae</taxon>
        <taxon>Paenibacillus</taxon>
    </lineage>
</organism>
<accession>A0A383R8X5</accession>
<dbReference type="Proteomes" id="UP000304148">
    <property type="component" value="Chromosome"/>
</dbReference>
<evidence type="ECO:0000313" key="3">
    <source>
        <dbReference type="Proteomes" id="UP000304148"/>
    </source>
</evidence>
<name>A0A383R8X5_PAEAL</name>
<dbReference type="PANTHER" id="PTHR43415">
    <property type="entry name" value="SPERMIDINE N(1)-ACETYLTRANSFERASE"/>
    <property type="match status" value="1"/>
</dbReference>
<dbReference type="GO" id="GO:0016747">
    <property type="term" value="F:acyltransferase activity, transferring groups other than amino-acyl groups"/>
    <property type="evidence" value="ECO:0007669"/>
    <property type="project" value="InterPro"/>
</dbReference>
<evidence type="ECO:0000313" key="2">
    <source>
        <dbReference type="EMBL" id="SYX82974.1"/>
    </source>
</evidence>
<dbReference type="PANTHER" id="PTHR43415:SF3">
    <property type="entry name" value="GNAT-FAMILY ACETYLTRANSFERASE"/>
    <property type="match status" value="1"/>
</dbReference>
<dbReference type="Gene3D" id="3.40.630.30">
    <property type="match status" value="1"/>
</dbReference>
<dbReference type="EMBL" id="LS992241">
    <property type="protein sequence ID" value="SYX82974.1"/>
    <property type="molecule type" value="Genomic_DNA"/>
</dbReference>
<evidence type="ECO:0000259" key="1">
    <source>
        <dbReference type="PROSITE" id="PS51186"/>
    </source>
</evidence>
<dbReference type="Pfam" id="PF00583">
    <property type="entry name" value="Acetyltransf_1"/>
    <property type="match status" value="1"/>
</dbReference>
<dbReference type="SUPFAM" id="SSF55729">
    <property type="entry name" value="Acyl-CoA N-acyltransferases (Nat)"/>
    <property type="match status" value="1"/>
</dbReference>
<keyword evidence="2" id="KW-0808">Transferase</keyword>
<dbReference type="PROSITE" id="PS51186">
    <property type="entry name" value="GNAT"/>
    <property type="match status" value="1"/>
</dbReference>
<dbReference type="Gene3D" id="1.10.287.900">
    <property type="entry name" value="The crystal structure of the spermine/spermidine acetyltransferase from enterococcus faecali"/>
    <property type="match status" value="1"/>
</dbReference>
<dbReference type="InterPro" id="IPR027455">
    <property type="entry name" value="Sper_AcTfrase_N"/>
</dbReference>
<dbReference type="RefSeq" id="WP_138185142.1">
    <property type="nucleotide sequence ID" value="NZ_LS992241.1"/>
</dbReference>
<dbReference type="InterPro" id="IPR016181">
    <property type="entry name" value="Acyl_CoA_acyltransferase"/>
</dbReference>
<dbReference type="AlphaFoldDB" id="A0A383R8X5"/>
<dbReference type="InterPro" id="IPR000182">
    <property type="entry name" value="GNAT_dom"/>
</dbReference>